<dbReference type="EMBL" id="AP025017">
    <property type="protein sequence ID" value="BDA64191.1"/>
    <property type="molecule type" value="Genomic_DNA"/>
</dbReference>
<reference evidence="2 3" key="1">
    <citation type="submission" date="2021-08" db="EMBL/GenBank/DDBJ databases">
        <title>Whole genome sequence of novel Actinomyces species strain MAS-1.</title>
        <authorList>
            <person name="Saito M."/>
            <person name="Kuwahara N."/>
            <person name="Takizawa T."/>
            <person name="Gotouda H."/>
            <person name="Ochiai T."/>
        </authorList>
    </citation>
    <scope>NUCLEOTIDE SEQUENCE [LARGE SCALE GENOMIC DNA]</scope>
    <source>
        <strain evidence="2 3">MAS-1</strain>
    </source>
</reference>
<sequence length="680" mass="72684">MAYVSIDPEGVEALITQNKTWATSVTESSSSITAKNILEGSPCSFTWLAMNVALHKFVLLGYVHELSVRLDAAQKANSLGITMPAASGRLVYYLPDGVADTVENVEQNNQKAIERARQHAEKLKNFDGSEEDWNDLSDEVKKDWDNPVYANEVINSLGPEGLIDGPITVEEASGFVLHIGGGERVWASGWDGGEKAAGSYAHLLSIASVTWSEEKGENFGSQMAEAAKSGGPQSMSSFNAIFGSSVEKDVNGDGITENVGLDYNDAMLVTLGTSLEGHEESERLALDEVDPGGDDRTALPGIVHAMTGNQEAFDSWMGVGGSDSGSSQQEQEVIRDRAKSLVEKYPVGENTWTDDWASLAYQTAAGGSELTIENEKTRIAALAGVLNGLGGTSEPVDMSSGARGLIGDALGVFPEGIDESARPGDENGVTTDVSGEGYPANGNSVVPVITDQALSNLVGQVQQDEKASERLGQKISSYRDDRYQWALDSYRGTGDAENLRTVIEEESMTNGFFVGATANLLEKKAKDKDDADAFRATLLKGAANLVPIPTAGTVGDIAVSAWEITHEKHEDVAKRGNHAVSEKAKDIGVDAITARLLNAGVYSQEELENISKQERSNVAPIISDEGKVKPFDQNSEKNEDIDVALTHIAEHELDVLGDAETLSRFSKEPFDKGYDAAKLG</sequence>
<evidence type="ECO:0000259" key="1">
    <source>
        <dbReference type="Pfam" id="PF20211"/>
    </source>
</evidence>
<name>A0ABN6K5F4_9ACTO</name>
<protein>
    <recommendedName>
        <fullName evidence="1">DUF6571 domain-containing protein</fullName>
    </recommendedName>
</protein>
<feature type="domain" description="DUF6571" evidence="1">
    <location>
        <begin position="1"/>
        <end position="678"/>
    </location>
</feature>
<accession>A0ABN6K5F4</accession>
<dbReference type="InterPro" id="IPR046701">
    <property type="entry name" value="DUF6571"/>
</dbReference>
<dbReference type="Pfam" id="PF20211">
    <property type="entry name" value="DUF6571"/>
    <property type="match status" value="1"/>
</dbReference>
<keyword evidence="3" id="KW-1185">Reference proteome</keyword>
<dbReference type="Proteomes" id="UP000824496">
    <property type="component" value="Chromosome"/>
</dbReference>
<organism evidence="2 3">
    <name type="scientific">Actinomyces capricornis</name>
    <dbReference type="NCBI Taxonomy" id="2755559"/>
    <lineage>
        <taxon>Bacteria</taxon>
        <taxon>Bacillati</taxon>
        <taxon>Actinomycetota</taxon>
        <taxon>Actinomycetes</taxon>
        <taxon>Actinomycetales</taxon>
        <taxon>Actinomycetaceae</taxon>
        <taxon>Actinomyces</taxon>
    </lineage>
</organism>
<dbReference type="RefSeq" id="WP_223911946.1">
    <property type="nucleotide sequence ID" value="NZ_AP025017.1"/>
</dbReference>
<evidence type="ECO:0000313" key="2">
    <source>
        <dbReference type="EMBL" id="BDA64191.1"/>
    </source>
</evidence>
<evidence type="ECO:0000313" key="3">
    <source>
        <dbReference type="Proteomes" id="UP000824496"/>
    </source>
</evidence>
<gene>
    <name evidence="2" type="ORF">MANAM107_10250</name>
</gene>
<proteinExistence type="predicted"/>